<accession>A0ABN8MBX3</accession>
<evidence type="ECO:0000313" key="9">
    <source>
        <dbReference type="Proteomes" id="UP001159427"/>
    </source>
</evidence>
<dbReference type="InterPro" id="IPR050911">
    <property type="entry name" value="DRAM/TMEM150_Autophagy_Mod"/>
</dbReference>
<dbReference type="Proteomes" id="UP001159427">
    <property type="component" value="Unassembled WGS sequence"/>
</dbReference>
<proteinExistence type="inferred from homology"/>
<keyword evidence="9" id="KW-1185">Reference proteome</keyword>
<feature type="transmembrane region" description="Helical" evidence="6">
    <location>
        <begin position="165"/>
        <end position="190"/>
    </location>
</feature>
<name>A0ABN8MBX3_9CNID</name>
<dbReference type="PANTHER" id="PTHR21324">
    <property type="entry name" value="FASTING-INDUCIBLE INTEGRAL MEMBRANE PROTEIN TM6P1-RELATED"/>
    <property type="match status" value="1"/>
</dbReference>
<evidence type="ECO:0000256" key="1">
    <source>
        <dbReference type="ARBA" id="ARBA00004127"/>
    </source>
</evidence>
<feature type="domain" description="CWH43-like N-terminal" evidence="7">
    <location>
        <begin position="11"/>
        <end position="242"/>
    </location>
</feature>
<feature type="transmembrane region" description="Helical" evidence="6">
    <location>
        <begin position="50"/>
        <end position="72"/>
    </location>
</feature>
<evidence type="ECO:0000256" key="3">
    <source>
        <dbReference type="ARBA" id="ARBA00022692"/>
    </source>
</evidence>
<feature type="transmembrane region" description="Helical" evidence="6">
    <location>
        <begin position="133"/>
        <end position="153"/>
    </location>
</feature>
<evidence type="ECO:0000256" key="4">
    <source>
        <dbReference type="ARBA" id="ARBA00022989"/>
    </source>
</evidence>
<keyword evidence="5 6" id="KW-0472">Membrane</keyword>
<gene>
    <name evidence="8" type="ORF">PEVE_00027345</name>
</gene>
<evidence type="ECO:0000313" key="8">
    <source>
        <dbReference type="EMBL" id="CAH3025857.1"/>
    </source>
</evidence>
<dbReference type="PANTHER" id="PTHR21324:SF2">
    <property type="entry name" value="EG:22E5.9 PROTEIN"/>
    <property type="match status" value="1"/>
</dbReference>
<evidence type="ECO:0000256" key="6">
    <source>
        <dbReference type="SAM" id="Phobius"/>
    </source>
</evidence>
<keyword evidence="4 6" id="KW-1133">Transmembrane helix</keyword>
<comment type="similarity">
    <text evidence="2">Belongs to the DRAM/TMEM150 family.</text>
</comment>
<evidence type="ECO:0000256" key="5">
    <source>
        <dbReference type="ARBA" id="ARBA00023136"/>
    </source>
</evidence>
<feature type="transmembrane region" description="Helical" evidence="6">
    <location>
        <begin position="7"/>
        <end position="30"/>
    </location>
</feature>
<protein>
    <recommendedName>
        <fullName evidence="7">CWH43-like N-terminal domain-containing protein</fullName>
    </recommendedName>
</protein>
<dbReference type="Pfam" id="PF10277">
    <property type="entry name" value="Frag1"/>
    <property type="match status" value="1"/>
</dbReference>
<keyword evidence="3 6" id="KW-0812">Transmembrane</keyword>
<evidence type="ECO:0000259" key="7">
    <source>
        <dbReference type="Pfam" id="PF10277"/>
    </source>
</evidence>
<evidence type="ECO:0000256" key="2">
    <source>
        <dbReference type="ARBA" id="ARBA00006565"/>
    </source>
</evidence>
<dbReference type="InterPro" id="IPR019402">
    <property type="entry name" value="CWH43_N"/>
</dbReference>
<feature type="transmembrane region" description="Helical" evidence="6">
    <location>
        <begin position="92"/>
        <end position="113"/>
    </location>
</feature>
<organism evidence="8 9">
    <name type="scientific">Porites evermanni</name>
    <dbReference type="NCBI Taxonomy" id="104178"/>
    <lineage>
        <taxon>Eukaryota</taxon>
        <taxon>Metazoa</taxon>
        <taxon>Cnidaria</taxon>
        <taxon>Anthozoa</taxon>
        <taxon>Hexacorallia</taxon>
        <taxon>Scleractinia</taxon>
        <taxon>Fungiina</taxon>
        <taxon>Poritidae</taxon>
        <taxon>Porites</taxon>
    </lineage>
</organism>
<comment type="subcellular location">
    <subcellularLocation>
        <location evidence="1">Endomembrane system</location>
        <topology evidence="1">Multi-pass membrane protein</topology>
    </subcellularLocation>
</comment>
<dbReference type="EMBL" id="CALNXI010000375">
    <property type="protein sequence ID" value="CAH3025857.1"/>
    <property type="molecule type" value="Genomic_DNA"/>
</dbReference>
<comment type="caution">
    <text evidence="8">The sequence shown here is derived from an EMBL/GenBank/DDBJ whole genome shotgun (WGS) entry which is preliminary data.</text>
</comment>
<reference evidence="8 9" key="1">
    <citation type="submission" date="2022-05" db="EMBL/GenBank/DDBJ databases">
        <authorList>
            <consortium name="Genoscope - CEA"/>
            <person name="William W."/>
        </authorList>
    </citation>
    <scope>NUCLEOTIDE SEQUENCE [LARGE SCALE GENOMIC DNA]</scope>
</reference>
<sequence length="281" mass="31736">MVTISSGLCFLPILWSFLLVVTVIVSRLMANNTEFDDSVHSASASQWLHSIFSQLLDLLALVGLLSIFIRYLHLEVVTRGLPQETNASIGRLRLASLIFGMGTMTGITAISNFRQPGEKGSKGLDTFHHTGRIVIGLCGITYCSLQAFITFQLAKLGLSTFKLFIFRIVISILLCVIGLVHVTMEVWLAVRFLKENKPYRPWYSHRGDNEAYFLDAFSDISEWLTFLLFAAFSSTYFMEFYDLGLEMTCFLPGYETKGARIIEKAKYTMVNRQEIESSNDD</sequence>